<proteinExistence type="predicted"/>
<dbReference type="Proteomes" id="UP000011717">
    <property type="component" value="Unassembled WGS sequence"/>
</dbReference>
<evidence type="ECO:0000313" key="2">
    <source>
        <dbReference type="Proteomes" id="UP000011717"/>
    </source>
</evidence>
<comment type="caution">
    <text evidence="1">The sequence shown here is derived from an EMBL/GenBank/DDBJ whole genome shotgun (WGS) entry which is preliminary data.</text>
</comment>
<reference evidence="1 2" key="1">
    <citation type="journal article" date="2013" name="Genome Announc.">
        <title>Draft Genome Sequence of Strain JLT2015T, Belonging to the Family Sphingomonadaceae of the Alphaproteobacteria.</title>
        <authorList>
            <person name="Tang K."/>
            <person name="Liu K."/>
            <person name="Li S."/>
            <person name="Jiao N."/>
        </authorList>
    </citation>
    <scope>NUCLEOTIDE SEQUENCE [LARGE SCALE GENOMIC DNA]</scope>
    <source>
        <strain evidence="1 2">JLT2015</strain>
    </source>
</reference>
<dbReference type="AlphaFoldDB" id="M2SD93"/>
<protein>
    <submittedName>
        <fullName evidence="1">Uncharacterized protein</fullName>
    </submittedName>
</protein>
<name>M2SD93_9SPHN</name>
<accession>M2SD93</accession>
<keyword evidence="2" id="KW-1185">Reference proteome</keyword>
<gene>
    <name evidence="1" type="ORF">C725_1221</name>
</gene>
<dbReference type="RefSeq" id="WP_008600951.1">
    <property type="nucleotide sequence ID" value="NZ_AMRV01000003.1"/>
</dbReference>
<evidence type="ECO:0000313" key="1">
    <source>
        <dbReference type="EMBL" id="EMD83320.1"/>
    </source>
</evidence>
<sequence>MSEADVQCSTVRHREKTNLGWLQTGRFQAAMRTLWRHLCKTYDGPTMALHRIEPLPAWLVRRLPANDR</sequence>
<organism evidence="1 2">
    <name type="scientific">Pacificimonas flava</name>
    <dbReference type="NCBI Taxonomy" id="1234595"/>
    <lineage>
        <taxon>Bacteria</taxon>
        <taxon>Pseudomonadati</taxon>
        <taxon>Pseudomonadota</taxon>
        <taxon>Alphaproteobacteria</taxon>
        <taxon>Sphingomonadales</taxon>
        <taxon>Sphingosinicellaceae</taxon>
        <taxon>Pacificimonas</taxon>
    </lineage>
</organism>
<dbReference type="EMBL" id="AMRV01000003">
    <property type="protein sequence ID" value="EMD83320.1"/>
    <property type="molecule type" value="Genomic_DNA"/>
</dbReference>